<dbReference type="OrthoDB" id="10192762at2759"/>
<evidence type="ECO:0000313" key="1">
    <source>
        <dbReference type="EMBL" id="CAF0714512.1"/>
    </source>
</evidence>
<sequence>MNDHERLHLEFRSSLLINEIFRRDFYGIKFSQLLTSCSDNIKYFLISNHLNDIKISILNEQNIIDNFTLDLPQFENSIIVKACSTSLNSIIVLFTSDNLYFINSKNGAILNSKDLTKQDTDIEYFLSPTNIPINNFYTLTSIENTDNLLMLDNIGNIHYIEYIFKFNEIKNFKSSHFKFNSLKVNKNLLLAHELNESKLVCFDLNQVLCDRSFKTIYFTIDLNKDEYLSNFGLSLENTYAYTIENKKKFKFYQFEKIDQKFLKVEKTAELMLYAEVTSVLGARDFISFGMKDRKVVSFLIGDKNNLESTYGRIKSLPSRGEPSEEIKRINKLISNELINALDDSSDEDDVDLILDEENSQFKNVREKIKNSTKYTEIKEFSQKNISTNLETLETNWLINFIKTNIDASFDNEVKNKNDNNLLMEDLESNYLNETKRQIFDQQELYQILSNSSKNSFNTKNTGHSVLVSNNYSSQSCSIQ</sequence>
<comment type="caution">
    <text evidence="1">The sequence shown here is derived from an EMBL/GenBank/DDBJ whole genome shotgun (WGS) entry which is preliminary data.</text>
</comment>
<evidence type="ECO:0000313" key="2">
    <source>
        <dbReference type="Proteomes" id="UP000663879"/>
    </source>
</evidence>
<dbReference type="Proteomes" id="UP000663879">
    <property type="component" value="Unassembled WGS sequence"/>
</dbReference>
<accession>A0A813MCB2</accession>
<dbReference type="AlphaFoldDB" id="A0A813MCB2"/>
<dbReference type="EMBL" id="CAJNOC010000095">
    <property type="protein sequence ID" value="CAF0714512.1"/>
    <property type="molecule type" value="Genomic_DNA"/>
</dbReference>
<proteinExistence type="predicted"/>
<reference evidence="1" key="1">
    <citation type="submission" date="2021-02" db="EMBL/GenBank/DDBJ databases">
        <authorList>
            <person name="Nowell W R."/>
        </authorList>
    </citation>
    <scope>NUCLEOTIDE SEQUENCE</scope>
    <source>
        <strain evidence="1">Ploen Becks lab</strain>
    </source>
</reference>
<organism evidence="1 2">
    <name type="scientific">Brachionus calyciflorus</name>
    <dbReference type="NCBI Taxonomy" id="104777"/>
    <lineage>
        <taxon>Eukaryota</taxon>
        <taxon>Metazoa</taxon>
        <taxon>Spiralia</taxon>
        <taxon>Gnathifera</taxon>
        <taxon>Rotifera</taxon>
        <taxon>Eurotatoria</taxon>
        <taxon>Monogononta</taxon>
        <taxon>Pseudotrocha</taxon>
        <taxon>Ploima</taxon>
        <taxon>Brachionidae</taxon>
        <taxon>Brachionus</taxon>
    </lineage>
</organism>
<name>A0A813MCB2_9BILA</name>
<protein>
    <submittedName>
        <fullName evidence="1">Uncharacterized protein</fullName>
    </submittedName>
</protein>
<keyword evidence="2" id="KW-1185">Reference proteome</keyword>
<gene>
    <name evidence="1" type="ORF">OXX778_LOCUS1485</name>
</gene>